<dbReference type="InterPro" id="IPR017680">
    <property type="entry name" value="CoB/CoM_hetero-S_Rdtase_csu"/>
</dbReference>
<accession>A0A0U3CLU4</accession>
<evidence type="ECO:0000256" key="5">
    <source>
        <dbReference type="ARBA" id="ARBA00022994"/>
    </source>
</evidence>
<dbReference type="PANTHER" id="PTHR43255">
    <property type="entry name" value="IRON-SULFUR-BINDING OXIDOREDUCTASE FADF-RELATED-RELATED"/>
    <property type="match status" value="1"/>
</dbReference>
<dbReference type="SUPFAM" id="SSF46548">
    <property type="entry name" value="alpha-helical ferredoxin"/>
    <property type="match status" value="1"/>
</dbReference>
<dbReference type="InterPro" id="IPR017900">
    <property type="entry name" value="4Fe4S_Fe_S_CS"/>
</dbReference>
<evidence type="ECO:0000259" key="10">
    <source>
        <dbReference type="Pfam" id="PF13183"/>
    </source>
</evidence>
<sequence>MKIRGVFSMSIINRLKSLFKEEKDMEEKGIRENISVDAEETSSDFNDPIVSGTKISVSREVSIKKDLDTGATELKFKKDVSSIENESVEDNLPIIEEDEPSNDEEIPKVGEVDSDVEEVQEIESVEVVADEDGDETSEIEDEVPVEESLDVEENTSSEEEDDNTDDEIESVEKTDDDEEEQKEDKKRDNMTLLTDKELLTDANRDPEFTAEFIDAGIETVKHCFQCGTCGGGCPSGRRTPYKVRQIVRKCLLGLKEEVITDDALWMCTTCYTCQERCPRSVKIVEIIKKARNVAAHAGYMAKPHKMTGVFVINTGHAVPINDAAKALRSKIGLSEVPATTHADAGALEEVQKLCKITAFDELIGYDEATGGLKE</sequence>
<evidence type="ECO:0000256" key="7">
    <source>
        <dbReference type="ARBA" id="ARBA00023004"/>
    </source>
</evidence>
<feature type="domain" description="4Fe-4S ferredoxin-type" evidence="10">
    <location>
        <begin position="220"/>
        <end position="281"/>
    </location>
</feature>
<dbReference type="GO" id="GO:0051912">
    <property type="term" value="F:CoB--CoM heterodisulfide reductase activity"/>
    <property type="evidence" value="ECO:0007669"/>
    <property type="project" value="InterPro"/>
</dbReference>
<comment type="similarity">
    <text evidence="2">Belongs to the HdrC family.</text>
</comment>
<keyword evidence="4" id="KW-0479">Metal-binding</keyword>
<dbReference type="PATRIC" id="fig|230361.4.peg.1777"/>
<protein>
    <submittedName>
        <fullName evidence="11">CoB--CoM heterodisulfide reductase subunit C HdrC2</fullName>
    </submittedName>
</protein>
<evidence type="ECO:0000256" key="1">
    <source>
        <dbReference type="ARBA" id="ARBA00004808"/>
    </source>
</evidence>
<evidence type="ECO:0000256" key="8">
    <source>
        <dbReference type="ARBA" id="ARBA00023014"/>
    </source>
</evidence>
<dbReference type="NCBIfam" id="TIGR03290">
    <property type="entry name" value="CoB_CoM_SS_C"/>
    <property type="match status" value="1"/>
</dbReference>
<keyword evidence="5" id="KW-0484">Methanogenesis</keyword>
<evidence type="ECO:0000256" key="9">
    <source>
        <dbReference type="SAM" id="MobiDB-lite"/>
    </source>
</evidence>
<dbReference type="GO" id="GO:0051539">
    <property type="term" value="F:4 iron, 4 sulfur cluster binding"/>
    <property type="evidence" value="ECO:0007669"/>
    <property type="project" value="UniProtKB-KW"/>
</dbReference>
<feature type="compositionally biased region" description="Acidic residues" evidence="9">
    <location>
        <begin position="112"/>
        <end position="181"/>
    </location>
</feature>
<organism evidence="11 12">
    <name type="scientific">Methanobrevibacter millerae</name>
    <dbReference type="NCBI Taxonomy" id="230361"/>
    <lineage>
        <taxon>Archaea</taxon>
        <taxon>Methanobacteriati</taxon>
        <taxon>Methanobacteriota</taxon>
        <taxon>Methanomada group</taxon>
        <taxon>Methanobacteria</taxon>
        <taxon>Methanobacteriales</taxon>
        <taxon>Methanobacteriaceae</taxon>
        <taxon>Methanobrevibacter</taxon>
    </lineage>
</organism>
<dbReference type="EMBL" id="CP011266">
    <property type="protein sequence ID" value="ALT69484.1"/>
    <property type="molecule type" value="Genomic_DNA"/>
</dbReference>
<feature type="region of interest" description="Disordered" evidence="9">
    <location>
        <begin position="80"/>
        <end position="189"/>
    </location>
</feature>
<reference evidence="11 12" key="1">
    <citation type="submission" date="2015-04" db="EMBL/GenBank/DDBJ databases">
        <title>The complete genome sequence of the rumen methanogen Methanobrevibacter millerae SM9.</title>
        <authorList>
            <person name="Leahy S.C."/>
            <person name="Kelly W.J."/>
            <person name="Pacheco D.M."/>
            <person name="Li D."/>
            <person name="Altermann E."/>
            <person name="Attwood G.T."/>
        </authorList>
    </citation>
    <scope>NUCLEOTIDE SEQUENCE [LARGE SCALE GENOMIC DNA]</scope>
    <source>
        <strain evidence="11 12">SM9</strain>
    </source>
</reference>
<gene>
    <name evidence="11" type="primary">hdrC2</name>
    <name evidence="11" type="ORF">sm9_1717</name>
</gene>
<evidence type="ECO:0000256" key="2">
    <source>
        <dbReference type="ARBA" id="ARBA00007097"/>
    </source>
</evidence>
<evidence type="ECO:0000313" key="12">
    <source>
        <dbReference type="Proteomes" id="UP000067738"/>
    </source>
</evidence>
<feature type="compositionally biased region" description="Acidic residues" evidence="9">
    <location>
        <begin position="95"/>
        <end position="104"/>
    </location>
</feature>
<dbReference type="InterPro" id="IPR009051">
    <property type="entry name" value="Helical_ferredxn"/>
</dbReference>
<dbReference type="Pfam" id="PF13183">
    <property type="entry name" value="Fer4_8"/>
    <property type="match status" value="1"/>
</dbReference>
<dbReference type="AlphaFoldDB" id="A0A0U3CLU4"/>
<keyword evidence="6" id="KW-0560">Oxidoreductase</keyword>
<dbReference type="InterPro" id="IPR017896">
    <property type="entry name" value="4Fe4S_Fe-S-bd"/>
</dbReference>
<dbReference type="Gene3D" id="1.10.1060.10">
    <property type="entry name" value="Alpha-helical ferredoxin"/>
    <property type="match status" value="1"/>
</dbReference>
<evidence type="ECO:0000256" key="4">
    <source>
        <dbReference type="ARBA" id="ARBA00022723"/>
    </source>
</evidence>
<dbReference type="KEGG" id="mmil:sm9_1717"/>
<dbReference type="Proteomes" id="UP000067738">
    <property type="component" value="Chromosome"/>
</dbReference>
<evidence type="ECO:0000256" key="6">
    <source>
        <dbReference type="ARBA" id="ARBA00023002"/>
    </source>
</evidence>
<dbReference type="GO" id="GO:0005886">
    <property type="term" value="C:plasma membrane"/>
    <property type="evidence" value="ECO:0007669"/>
    <property type="project" value="TreeGrafter"/>
</dbReference>
<dbReference type="PROSITE" id="PS00198">
    <property type="entry name" value="4FE4S_FER_1"/>
    <property type="match status" value="1"/>
</dbReference>
<dbReference type="InterPro" id="IPR051460">
    <property type="entry name" value="HdrC_iron-sulfur_subunit"/>
</dbReference>
<comment type="pathway">
    <text evidence="1">Cofactor metabolism; coenzyme M-coenzyme B heterodisulfide reduction; coenzyme B and coenzyme M from coenzyme M-coenzyme B heterodisulfide: step 1/1.</text>
</comment>
<keyword evidence="8" id="KW-0411">Iron-sulfur</keyword>
<dbReference type="GO" id="GO:0015948">
    <property type="term" value="P:methanogenesis"/>
    <property type="evidence" value="ECO:0007669"/>
    <property type="project" value="UniProtKB-KW"/>
</dbReference>
<dbReference type="UniPathway" id="UPA00647">
    <property type="reaction ID" value="UER00700"/>
</dbReference>
<evidence type="ECO:0000313" key="11">
    <source>
        <dbReference type="EMBL" id="ALT69484.1"/>
    </source>
</evidence>
<name>A0A0U3CLU4_9EURY</name>
<keyword evidence="12" id="KW-1185">Reference proteome</keyword>
<proteinExistence type="inferred from homology"/>
<evidence type="ECO:0000256" key="3">
    <source>
        <dbReference type="ARBA" id="ARBA00022485"/>
    </source>
</evidence>
<keyword evidence="3" id="KW-0004">4Fe-4S</keyword>
<dbReference type="PANTHER" id="PTHR43255:SF1">
    <property type="entry name" value="IRON-SULFUR-BINDING OXIDOREDUCTASE FADF-RELATED"/>
    <property type="match status" value="1"/>
</dbReference>
<dbReference type="GO" id="GO:0046872">
    <property type="term" value="F:metal ion binding"/>
    <property type="evidence" value="ECO:0007669"/>
    <property type="project" value="UniProtKB-KW"/>
</dbReference>
<keyword evidence="7" id="KW-0408">Iron</keyword>